<accession>A0A923LLS4</accession>
<keyword evidence="9 14" id="KW-0472">Membrane</keyword>
<evidence type="ECO:0000256" key="7">
    <source>
        <dbReference type="ARBA" id="ARBA00022692"/>
    </source>
</evidence>
<dbReference type="EMBL" id="JACOPF010000006">
    <property type="protein sequence ID" value="MBC5690574.1"/>
    <property type="molecule type" value="Genomic_DNA"/>
</dbReference>
<feature type="transmembrane region" description="Helical" evidence="14">
    <location>
        <begin position="141"/>
        <end position="161"/>
    </location>
</feature>
<evidence type="ECO:0000256" key="4">
    <source>
        <dbReference type="ARBA" id="ARBA00022475"/>
    </source>
</evidence>
<evidence type="ECO:0000256" key="14">
    <source>
        <dbReference type="SAM" id="Phobius"/>
    </source>
</evidence>
<keyword evidence="3" id="KW-0813">Transport</keyword>
<dbReference type="AlphaFoldDB" id="A0A923LLS4"/>
<feature type="transmembrane region" description="Helical" evidence="14">
    <location>
        <begin position="108"/>
        <end position="129"/>
    </location>
</feature>
<feature type="transmembrane region" description="Helical" evidence="14">
    <location>
        <begin position="353"/>
        <end position="383"/>
    </location>
</feature>
<evidence type="ECO:0000256" key="10">
    <source>
        <dbReference type="ARBA" id="ARBA00037387"/>
    </source>
</evidence>
<feature type="transmembrane region" description="Helical" evidence="14">
    <location>
        <begin position="246"/>
        <end position="265"/>
    </location>
</feature>
<dbReference type="GO" id="GO:0009401">
    <property type="term" value="P:phosphoenolpyruvate-dependent sugar phosphotransferase system"/>
    <property type="evidence" value="ECO:0007669"/>
    <property type="project" value="UniProtKB-KW"/>
</dbReference>
<evidence type="ECO:0000313" key="16">
    <source>
        <dbReference type="Proteomes" id="UP000652477"/>
    </source>
</evidence>
<comment type="function">
    <text evidence="10">The phosphoenolpyruvate-dependent sugar phosphotransferase system (sugar PTS), a major carbohydrate active transport system, catalyzes the phosphorylation of incoming sugar substrates concomitantly with their translocation across the cell membrane. The enzyme II UlaABC PTS system is involved in ascorbate transport.</text>
</comment>
<feature type="transmembrane region" description="Helical" evidence="14">
    <location>
        <begin position="403"/>
        <end position="431"/>
    </location>
</feature>
<name>A0A923LLS4_9FIRM</name>
<comment type="caution">
    <text evidence="15">The sequence shown here is derived from an EMBL/GenBank/DDBJ whole genome shotgun (WGS) entry which is preliminary data.</text>
</comment>
<organism evidence="15 16">
    <name type="scientific">Mediterraneibacter hominis</name>
    <dbReference type="NCBI Taxonomy" id="2763054"/>
    <lineage>
        <taxon>Bacteria</taxon>
        <taxon>Bacillati</taxon>
        <taxon>Bacillota</taxon>
        <taxon>Clostridia</taxon>
        <taxon>Lachnospirales</taxon>
        <taxon>Lachnospiraceae</taxon>
        <taxon>Mediterraneibacter</taxon>
    </lineage>
</organism>
<evidence type="ECO:0000256" key="12">
    <source>
        <dbReference type="ARBA" id="ARBA00039702"/>
    </source>
</evidence>
<dbReference type="Proteomes" id="UP000652477">
    <property type="component" value="Unassembled WGS sequence"/>
</dbReference>
<keyword evidence="16" id="KW-1185">Reference proteome</keyword>
<comment type="similarity">
    <text evidence="11">Belongs to the UlaA family.</text>
</comment>
<dbReference type="Pfam" id="PF03611">
    <property type="entry name" value="EIIC-GAT"/>
    <property type="match status" value="1"/>
</dbReference>
<keyword evidence="4" id="KW-1003">Cell membrane</keyword>
<comment type="subunit">
    <text evidence="2">Homodimer.</text>
</comment>
<dbReference type="InterPro" id="IPR004703">
    <property type="entry name" value="PTS_sugar-sp_permease"/>
</dbReference>
<keyword evidence="8 14" id="KW-1133">Transmembrane helix</keyword>
<sequence>MLDILNTCWTWFTTNIFTQTAQFMALLVLIGLLIAKKTWYEAVAGMLKAYIGYSVFNIASNGMTSTFRPILLGIRDAFNLNATVSDPYYGMATINATILPDLGRTASLTALAMLFGFLLSILLALLGKITKIRTLNVAGNCLNAFAIIQVCAIAMCCPWMSDMEVIIAGSIFTAVTNSVYSNCTVVAAQSLTDGAGMTVGHSQNLMDAFAYWLGDRMARKAEKKGKKIKYYDDLNLPGWLSIFNDIYVSAAIVMFAFFGIIIAAIGPDKLALIEGSGYTAGASFAMYLFTTTMKFPIYMVVLTTGLRMFVSELTVAFNYISEKVLHGTLPAVDCACFYGFVTNPNVLTAGFLIGSLTMISCTIIGAVAGIPFVLIMGFIPMFFDNATVACFAHCRGGIKCQVICNVITGIIDVFLGGLGCYIMGFTAYGGAGMNVDSAATFPVFGVMWKEMGWIGFGIIIVALLAIPQIMYFKNKETYWLAAHDWEKYKEIKYGNQAVD</sequence>
<evidence type="ECO:0000313" key="15">
    <source>
        <dbReference type="EMBL" id="MBC5690574.1"/>
    </source>
</evidence>
<dbReference type="RefSeq" id="WP_186877227.1">
    <property type="nucleotide sequence ID" value="NZ_JACOPF010000006.1"/>
</dbReference>
<evidence type="ECO:0000256" key="2">
    <source>
        <dbReference type="ARBA" id="ARBA00011738"/>
    </source>
</evidence>
<evidence type="ECO:0000256" key="13">
    <source>
        <dbReference type="ARBA" id="ARBA00042859"/>
    </source>
</evidence>
<proteinExistence type="inferred from homology"/>
<dbReference type="PANTHER" id="PTHR33843">
    <property type="entry name" value="ASCORBATE-SPECIFIC PTS SYSTEM EIIC COMPONENT"/>
    <property type="match status" value="1"/>
</dbReference>
<reference evidence="15" key="1">
    <citation type="submission" date="2020-08" db="EMBL/GenBank/DDBJ databases">
        <title>Genome public.</title>
        <authorList>
            <person name="Liu C."/>
            <person name="Sun Q."/>
        </authorList>
    </citation>
    <scope>NUCLEOTIDE SEQUENCE</scope>
    <source>
        <strain evidence="15">NSJ-55</strain>
    </source>
</reference>
<protein>
    <recommendedName>
        <fullName evidence="12">Ascorbate-specific PTS system EIIC component</fullName>
    </recommendedName>
    <alternativeName>
        <fullName evidence="13">Ascorbate-specific permease IIC component UlaA</fullName>
    </alternativeName>
</protein>
<keyword evidence="5" id="KW-0762">Sugar transport</keyword>
<keyword evidence="6" id="KW-0598">Phosphotransferase system</keyword>
<gene>
    <name evidence="15" type="ORF">H8S37_16805</name>
</gene>
<keyword evidence="7 14" id="KW-0812">Transmembrane</keyword>
<dbReference type="PANTHER" id="PTHR33843:SF4">
    <property type="entry name" value="ASCORBATE-SPECIFIC PTS SYSTEM EIIC COMPONENT"/>
    <property type="match status" value="1"/>
</dbReference>
<evidence type="ECO:0000256" key="5">
    <source>
        <dbReference type="ARBA" id="ARBA00022597"/>
    </source>
</evidence>
<feature type="transmembrane region" description="Helical" evidence="14">
    <location>
        <begin position="16"/>
        <end position="35"/>
    </location>
</feature>
<evidence type="ECO:0000256" key="3">
    <source>
        <dbReference type="ARBA" id="ARBA00022448"/>
    </source>
</evidence>
<evidence type="ECO:0000256" key="6">
    <source>
        <dbReference type="ARBA" id="ARBA00022683"/>
    </source>
</evidence>
<evidence type="ECO:0000256" key="9">
    <source>
        <dbReference type="ARBA" id="ARBA00023136"/>
    </source>
</evidence>
<dbReference type="InterPro" id="IPR051562">
    <property type="entry name" value="Ascorbate-PTS_EIIC"/>
</dbReference>
<evidence type="ECO:0000256" key="8">
    <source>
        <dbReference type="ARBA" id="ARBA00022989"/>
    </source>
</evidence>
<evidence type="ECO:0000256" key="11">
    <source>
        <dbReference type="ARBA" id="ARBA00038218"/>
    </source>
</evidence>
<feature type="transmembrane region" description="Helical" evidence="14">
    <location>
        <begin position="451"/>
        <end position="472"/>
    </location>
</feature>
<comment type="subcellular location">
    <subcellularLocation>
        <location evidence="1">Cell membrane</location>
        <topology evidence="1">Multi-pass membrane protein</topology>
    </subcellularLocation>
</comment>
<dbReference type="GO" id="GO:0005886">
    <property type="term" value="C:plasma membrane"/>
    <property type="evidence" value="ECO:0007669"/>
    <property type="project" value="UniProtKB-SubCell"/>
</dbReference>
<evidence type="ECO:0000256" key="1">
    <source>
        <dbReference type="ARBA" id="ARBA00004651"/>
    </source>
</evidence>